<gene>
    <name evidence="1" type="ORF">FB567DRAFT_424729</name>
</gene>
<evidence type="ECO:0000313" key="2">
    <source>
        <dbReference type="Proteomes" id="UP000813461"/>
    </source>
</evidence>
<reference evidence="1" key="1">
    <citation type="journal article" date="2021" name="Nat. Commun.">
        <title>Genetic determinants of endophytism in the Arabidopsis root mycobiome.</title>
        <authorList>
            <person name="Mesny F."/>
            <person name="Miyauchi S."/>
            <person name="Thiergart T."/>
            <person name="Pickel B."/>
            <person name="Atanasova L."/>
            <person name="Karlsson M."/>
            <person name="Huettel B."/>
            <person name="Barry K.W."/>
            <person name="Haridas S."/>
            <person name="Chen C."/>
            <person name="Bauer D."/>
            <person name="Andreopoulos W."/>
            <person name="Pangilinan J."/>
            <person name="LaButti K."/>
            <person name="Riley R."/>
            <person name="Lipzen A."/>
            <person name="Clum A."/>
            <person name="Drula E."/>
            <person name="Henrissat B."/>
            <person name="Kohler A."/>
            <person name="Grigoriev I.V."/>
            <person name="Martin F.M."/>
            <person name="Hacquard S."/>
        </authorList>
    </citation>
    <scope>NUCLEOTIDE SEQUENCE</scope>
    <source>
        <strain evidence="1">MPI-SDFR-AT-0120</strain>
    </source>
</reference>
<evidence type="ECO:0000313" key="1">
    <source>
        <dbReference type="EMBL" id="KAH7091105.1"/>
    </source>
</evidence>
<comment type="caution">
    <text evidence="1">The sequence shown here is derived from an EMBL/GenBank/DDBJ whole genome shotgun (WGS) entry which is preliminary data.</text>
</comment>
<dbReference type="Proteomes" id="UP000813461">
    <property type="component" value="Unassembled WGS sequence"/>
</dbReference>
<organism evidence="1 2">
    <name type="scientific">Paraphoma chrysanthemicola</name>
    <dbReference type="NCBI Taxonomy" id="798071"/>
    <lineage>
        <taxon>Eukaryota</taxon>
        <taxon>Fungi</taxon>
        <taxon>Dikarya</taxon>
        <taxon>Ascomycota</taxon>
        <taxon>Pezizomycotina</taxon>
        <taxon>Dothideomycetes</taxon>
        <taxon>Pleosporomycetidae</taxon>
        <taxon>Pleosporales</taxon>
        <taxon>Pleosporineae</taxon>
        <taxon>Phaeosphaeriaceae</taxon>
        <taxon>Paraphoma</taxon>
    </lineage>
</organism>
<feature type="non-terminal residue" evidence="1">
    <location>
        <position position="1"/>
    </location>
</feature>
<dbReference type="EMBL" id="JAGMVJ010000004">
    <property type="protein sequence ID" value="KAH7091105.1"/>
    <property type="molecule type" value="Genomic_DNA"/>
</dbReference>
<proteinExistence type="predicted"/>
<name>A0A8K0RB03_9PLEO</name>
<accession>A0A8K0RB03</accession>
<dbReference type="OrthoDB" id="3784540at2759"/>
<protein>
    <submittedName>
        <fullName evidence="1">Uncharacterized protein</fullName>
    </submittedName>
</protein>
<sequence>VLVNATDCDLFTNFVELAGGLDPQIRILEIHLDAGKVDDLYDFHLAVALTALHPRNDGETPHRLLAIKVVLKGTYLYTRYAYHLASPALSEDVNQRLTQLATGGLSEQDKLDLTYVISSGEKSVANALLGLRNIKHVLIEGLGNMEGEFAQVVKRTLTQPPGTTIAEPVGSDPVALSTLQLYGQGIAVSRQYYLREQQAE</sequence>
<keyword evidence="2" id="KW-1185">Reference proteome</keyword>
<feature type="non-terminal residue" evidence="1">
    <location>
        <position position="200"/>
    </location>
</feature>
<dbReference type="AlphaFoldDB" id="A0A8K0RB03"/>